<protein>
    <submittedName>
        <fullName evidence="1">Uncharacterized protein</fullName>
    </submittedName>
</protein>
<reference evidence="1" key="2">
    <citation type="submission" date="2020-05" db="UniProtKB">
        <authorList>
            <consortium name="EnsemblMetazoa"/>
        </authorList>
    </citation>
    <scope>IDENTIFICATION</scope>
    <source>
        <strain evidence="1">IAEA</strain>
    </source>
</reference>
<dbReference type="VEuPathDB" id="VectorBase:GPPI011239"/>
<name>A0A1B0AWM2_9MUSC</name>
<sequence length="228" mass="25571">MHGVNSIGLLGMTNDIFCNTLFSSQRCLTPHIISTMDTNKPKKEPAISTKNTPPRLLISKANAPLSLSTPLSNKFHIFSVGSSMHGYGLSHSAGEMRPNMNILSETLTQDIPSHNHTSPENGDMNENNFGGSFIGLRNNIAIPKETYNDLFIHRKCCNTPFIMVMSYASIDFNGHLITCHSRRDPLLRTALSQLPIQARFLVRLNECQLYLRRYVDTAPNQEFEDPNH</sequence>
<dbReference type="AlphaFoldDB" id="A0A1B0AWM2"/>
<dbReference type="EMBL" id="JXJN01004819">
    <property type="status" value="NOT_ANNOTATED_CDS"/>
    <property type="molecule type" value="Genomic_DNA"/>
</dbReference>
<dbReference type="EnsemblMetazoa" id="GPPI011239-RA">
    <property type="protein sequence ID" value="GPPI011239-PA"/>
    <property type="gene ID" value="GPPI011239"/>
</dbReference>
<organism evidence="1 2">
    <name type="scientific">Glossina palpalis gambiensis</name>
    <dbReference type="NCBI Taxonomy" id="67801"/>
    <lineage>
        <taxon>Eukaryota</taxon>
        <taxon>Metazoa</taxon>
        <taxon>Ecdysozoa</taxon>
        <taxon>Arthropoda</taxon>
        <taxon>Hexapoda</taxon>
        <taxon>Insecta</taxon>
        <taxon>Pterygota</taxon>
        <taxon>Neoptera</taxon>
        <taxon>Endopterygota</taxon>
        <taxon>Diptera</taxon>
        <taxon>Brachycera</taxon>
        <taxon>Muscomorpha</taxon>
        <taxon>Hippoboscoidea</taxon>
        <taxon>Glossinidae</taxon>
        <taxon>Glossina</taxon>
    </lineage>
</organism>
<dbReference type="Proteomes" id="UP000092460">
    <property type="component" value="Unassembled WGS sequence"/>
</dbReference>
<dbReference type="EMBL" id="JXJN01004818">
    <property type="status" value="NOT_ANNOTATED_CDS"/>
    <property type="molecule type" value="Genomic_DNA"/>
</dbReference>
<keyword evidence="2" id="KW-1185">Reference proteome</keyword>
<evidence type="ECO:0000313" key="2">
    <source>
        <dbReference type="Proteomes" id="UP000092460"/>
    </source>
</evidence>
<accession>A0A1B0AWM2</accession>
<proteinExistence type="predicted"/>
<reference evidence="2" key="1">
    <citation type="submission" date="2015-01" db="EMBL/GenBank/DDBJ databases">
        <authorList>
            <person name="Aksoy S."/>
            <person name="Warren W."/>
            <person name="Wilson R.K."/>
        </authorList>
    </citation>
    <scope>NUCLEOTIDE SEQUENCE [LARGE SCALE GENOMIC DNA]</scope>
    <source>
        <strain evidence="2">IAEA</strain>
    </source>
</reference>
<evidence type="ECO:0000313" key="1">
    <source>
        <dbReference type="EnsemblMetazoa" id="GPPI011239-PA"/>
    </source>
</evidence>